<feature type="modified residue" description="N6-(pyridoxal phosphate)lysine" evidence="6">
    <location>
        <position position="220"/>
    </location>
</feature>
<dbReference type="RefSeq" id="WP_098469962.1">
    <property type="nucleotide sequence ID" value="NZ_PDJD01000001.1"/>
</dbReference>
<dbReference type="PANTHER" id="PTHR43643">
    <property type="entry name" value="HISTIDINOL-PHOSPHATE AMINOTRANSFERASE 2"/>
    <property type="match status" value="1"/>
</dbReference>
<evidence type="ECO:0000256" key="5">
    <source>
        <dbReference type="ARBA" id="ARBA00022898"/>
    </source>
</evidence>
<reference evidence="8 9" key="1">
    <citation type="submission" date="2017-10" db="EMBL/GenBank/DDBJ databases">
        <title>Sequencing the genomes of 1000 actinobacteria strains.</title>
        <authorList>
            <person name="Klenk H.-P."/>
        </authorList>
    </citation>
    <scope>NUCLEOTIDE SEQUENCE [LARGE SCALE GENOMIC DNA]</scope>
    <source>
        <strain evidence="8 9">DSM 21801</strain>
    </source>
</reference>
<gene>
    <name evidence="6" type="primary">pat</name>
    <name evidence="8" type="ORF">ATL40_2689</name>
</gene>
<dbReference type="SUPFAM" id="SSF53383">
    <property type="entry name" value="PLP-dependent transferases"/>
    <property type="match status" value="1"/>
</dbReference>
<dbReference type="AlphaFoldDB" id="A0A2A9D5E6"/>
<evidence type="ECO:0000313" key="9">
    <source>
        <dbReference type="Proteomes" id="UP000224915"/>
    </source>
</evidence>
<dbReference type="InterPro" id="IPR050106">
    <property type="entry name" value="HistidinolP_aminotransfase"/>
</dbReference>
<dbReference type="GO" id="GO:0030170">
    <property type="term" value="F:pyridoxal phosphate binding"/>
    <property type="evidence" value="ECO:0007669"/>
    <property type="project" value="UniProtKB-UniRule"/>
</dbReference>
<dbReference type="InterPro" id="IPR005861">
    <property type="entry name" value="HisP_aminotrans"/>
</dbReference>
<dbReference type="Gene3D" id="3.40.640.10">
    <property type="entry name" value="Type I PLP-dependent aspartate aminotransferase-like (Major domain)"/>
    <property type="match status" value="1"/>
</dbReference>
<dbReference type="InterPro" id="IPR015424">
    <property type="entry name" value="PyrdxlP-dep_Trfase"/>
</dbReference>
<evidence type="ECO:0000256" key="6">
    <source>
        <dbReference type="HAMAP-Rule" id="MF_01513"/>
    </source>
</evidence>
<comment type="catalytic activity">
    <reaction evidence="6">
        <text>an aromatic L-alpha-amino acid + 2-oxoglutarate = an aromatic oxo-acid + L-glutamate</text>
        <dbReference type="Rhea" id="RHEA:17533"/>
        <dbReference type="ChEBI" id="CHEBI:16810"/>
        <dbReference type="ChEBI" id="CHEBI:29985"/>
        <dbReference type="ChEBI" id="CHEBI:73309"/>
        <dbReference type="ChEBI" id="CHEBI:84824"/>
        <dbReference type="EC" id="2.6.1.57"/>
    </reaction>
</comment>
<sequence>MAKVTLRDDITALPSYVAGARPSGSLTEKLSSNENPYPPLPRVVTAVADAATDMNRYPDMAAAGVREAIAAYHGVREDQVVVGNGSVGVLETILRALTSAGDEVVFAWRSFEAYPILTQVAGATPVPVPLTAGAEHDLEAMIAAVTPRTKAVLLCTPNNPTGPALGTAQVRRVLESVPKDVLVVIDEAYVEFIRDQADPLDSVALLREDPRVVVLRTFSKAYGLAGLRVGYALGRARLIAGFQATTTPFAVNALAQTAAVESLAAQDELLARVDAVVAERTRVLAALRQQGWSIPDAQGNFVWFGVGDAAGVLATAFARAGVLVRPFAGDGVRVTIGEPEANDIVIAVAGEFLAAGAPTS</sequence>
<dbReference type="Gene3D" id="3.90.1150.10">
    <property type="entry name" value="Aspartate Aminotransferase, domain 1"/>
    <property type="match status" value="1"/>
</dbReference>
<dbReference type="NCBIfam" id="TIGR01141">
    <property type="entry name" value="hisC"/>
    <property type="match status" value="1"/>
</dbReference>
<dbReference type="InterPro" id="IPR001917">
    <property type="entry name" value="Aminotrans_II_pyridoxalP_BS"/>
</dbReference>
<dbReference type="GO" id="GO:0008793">
    <property type="term" value="F:aromatic-amino-acid transaminase activity"/>
    <property type="evidence" value="ECO:0007669"/>
    <property type="project" value="UniProtKB-UniRule"/>
</dbReference>
<comment type="caution">
    <text evidence="8">The sequence shown here is derived from an EMBL/GenBank/DDBJ whole genome shotgun (WGS) entry which is preliminary data.</text>
</comment>
<dbReference type="InterPro" id="IPR004839">
    <property type="entry name" value="Aminotransferase_I/II_large"/>
</dbReference>
<dbReference type="PROSITE" id="PS00599">
    <property type="entry name" value="AA_TRANSFER_CLASS_2"/>
    <property type="match status" value="1"/>
</dbReference>
<feature type="domain" description="Aminotransferase class I/classII large" evidence="7">
    <location>
        <begin position="29"/>
        <end position="345"/>
    </location>
</feature>
<keyword evidence="4 6" id="KW-0808">Transferase</keyword>
<organism evidence="8 9">
    <name type="scientific">Serinibacter salmoneus</name>
    <dbReference type="NCBI Taxonomy" id="556530"/>
    <lineage>
        <taxon>Bacteria</taxon>
        <taxon>Bacillati</taxon>
        <taxon>Actinomycetota</taxon>
        <taxon>Actinomycetes</taxon>
        <taxon>Micrococcales</taxon>
        <taxon>Beutenbergiaceae</taxon>
        <taxon>Serinibacter</taxon>
    </lineage>
</organism>
<dbReference type="Pfam" id="PF00155">
    <property type="entry name" value="Aminotran_1_2"/>
    <property type="match status" value="1"/>
</dbReference>
<evidence type="ECO:0000256" key="2">
    <source>
        <dbReference type="ARBA" id="ARBA00011738"/>
    </source>
</evidence>
<dbReference type="Proteomes" id="UP000224915">
    <property type="component" value="Unassembled WGS sequence"/>
</dbReference>
<comment type="similarity">
    <text evidence="6">Belongs to the class-II pyridoxal-phosphate-dependent aminotransferase family.</text>
</comment>
<dbReference type="InterPro" id="IPR015422">
    <property type="entry name" value="PyrdxlP-dep_Trfase_small"/>
</dbReference>
<evidence type="ECO:0000259" key="7">
    <source>
        <dbReference type="Pfam" id="PF00155"/>
    </source>
</evidence>
<dbReference type="GO" id="GO:0004400">
    <property type="term" value="F:histidinol-phosphate transaminase activity"/>
    <property type="evidence" value="ECO:0007669"/>
    <property type="project" value="InterPro"/>
</dbReference>
<comment type="cofactor">
    <cofactor evidence="1 6">
        <name>pyridoxal 5'-phosphate</name>
        <dbReference type="ChEBI" id="CHEBI:597326"/>
    </cofactor>
</comment>
<keyword evidence="9" id="KW-1185">Reference proteome</keyword>
<dbReference type="HAMAP" id="MF_01513">
    <property type="entry name" value="Phe_aminotrans_2"/>
    <property type="match status" value="1"/>
</dbReference>
<comment type="function">
    <text evidence="6">Aminotransferase that catalyzes the conversion of aromatic amino acids and 2-oxoglutarate into corresponding aromatic oxo acids and L-glutamate.</text>
</comment>
<name>A0A2A9D5E6_9MICO</name>
<proteinExistence type="inferred from homology"/>
<keyword evidence="3 6" id="KW-0032">Aminotransferase</keyword>
<evidence type="ECO:0000313" key="8">
    <source>
        <dbReference type="EMBL" id="PFG21069.1"/>
    </source>
</evidence>
<dbReference type="EC" id="2.6.1.57" evidence="6"/>
<dbReference type="InterPro" id="IPR024892">
    <property type="entry name" value="ArAT"/>
</dbReference>
<evidence type="ECO:0000256" key="3">
    <source>
        <dbReference type="ARBA" id="ARBA00022576"/>
    </source>
</evidence>
<dbReference type="EMBL" id="PDJD01000001">
    <property type="protein sequence ID" value="PFG21069.1"/>
    <property type="molecule type" value="Genomic_DNA"/>
</dbReference>
<keyword evidence="5 6" id="KW-0663">Pyridoxal phosphate</keyword>
<dbReference type="OrthoDB" id="9809616at2"/>
<accession>A0A2A9D5E6</accession>
<dbReference type="PANTHER" id="PTHR43643:SF3">
    <property type="entry name" value="HISTIDINOL-PHOSPHATE AMINOTRANSFERASE"/>
    <property type="match status" value="1"/>
</dbReference>
<dbReference type="GO" id="GO:0000105">
    <property type="term" value="P:L-histidine biosynthetic process"/>
    <property type="evidence" value="ECO:0007669"/>
    <property type="project" value="InterPro"/>
</dbReference>
<protein>
    <recommendedName>
        <fullName evidence="6">Aromatic amino acid aminotransferase</fullName>
        <shortName evidence="6">ArAT</shortName>
        <ecNumber evidence="6">2.6.1.57</ecNumber>
    </recommendedName>
</protein>
<dbReference type="HAMAP" id="MF_01023">
    <property type="entry name" value="HisC_aminotrans_2"/>
    <property type="match status" value="1"/>
</dbReference>
<evidence type="ECO:0000256" key="1">
    <source>
        <dbReference type="ARBA" id="ARBA00001933"/>
    </source>
</evidence>
<dbReference type="InterPro" id="IPR015421">
    <property type="entry name" value="PyrdxlP-dep_Trfase_major"/>
</dbReference>
<dbReference type="CDD" id="cd00609">
    <property type="entry name" value="AAT_like"/>
    <property type="match status" value="1"/>
</dbReference>
<evidence type="ECO:0000256" key="4">
    <source>
        <dbReference type="ARBA" id="ARBA00022679"/>
    </source>
</evidence>
<dbReference type="NCBIfam" id="NF002878">
    <property type="entry name" value="PRK03321.1"/>
    <property type="match status" value="1"/>
</dbReference>
<comment type="subunit">
    <text evidence="2 6">Homodimer.</text>
</comment>